<dbReference type="InterPro" id="IPR000719">
    <property type="entry name" value="Prot_kinase_dom"/>
</dbReference>
<dbReference type="GO" id="GO:0005634">
    <property type="term" value="C:nucleus"/>
    <property type="evidence" value="ECO:0007669"/>
    <property type="project" value="TreeGrafter"/>
</dbReference>
<keyword evidence="12" id="KW-1185">Reference proteome</keyword>
<dbReference type="GO" id="GO:0000245">
    <property type="term" value="P:spliceosomal complex assembly"/>
    <property type="evidence" value="ECO:0007669"/>
    <property type="project" value="TreeGrafter"/>
</dbReference>
<evidence type="ECO:0000256" key="2">
    <source>
        <dbReference type="ARBA" id="ARBA00022527"/>
    </source>
</evidence>
<protein>
    <recommendedName>
        <fullName evidence="1">non-specific serine/threonine protein kinase</fullName>
        <ecNumber evidence="1">2.7.11.1</ecNumber>
    </recommendedName>
</protein>
<evidence type="ECO:0000256" key="4">
    <source>
        <dbReference type="ARBA" id="ARBA00022741"/>
    </source>
</evidence>
<comment type="catalytic activity">
    <reaction evidence="8">
        <text>L-seryl-[protein] + ATP = O-phospho-L-seryl-[protein] + ADP + H(+)</text>
        <dbReference type="Rhea" id="RHEA:17989"/>
        <dbReference type="Rhea" id="RHEA-COMP:9863"/>
        <dbReference type="Rhea" id="RHEA-COMP:11604"/>
        <dbReference type="ChEBI" id="CHEBI:15378"/>
        <dbReference type="ChEBI" id="CHEBI:29999"/>
        <dbReference type="ChEBI" id="CHEBI:30616"/>
        <dbReference type="ChEBI" id="CHEBI:83421"/>
        <dbReference type="ChEBI" id="CHEBI:456216"/>
        <dbReference type="EC" id="2.7.11.1"/>
    </reaction>
</comment>
<keyword evidence="6" id="KW-0067">ATP-binding</keyword>
<proteinExistence type="predicted"/>
<dbReference type="GO" id="GO:0050684">
    <property type="term" value="P:regulation of mRNA processing"/>
    <property type="evidence" value="ECO:0007669"/>
    <property type="project" value="TreeGrafter"/>
</dbReference>
<sequence>MSAGMSHCGQDPSSNGNAVVKCIVCRPRRRGTEGEASADPNTPVTHAHALHSPPPHVQDGTERFLISGLDGIEWVEDYRPGGFHLISIGDEFGHGRYRIIHKLGFGGSSTIWLARDQRSYPGTLVTLKAMRASASSKSPNDLPEITIPGFLQAVFPQFSDHFQSVQDHFVVQGPIKVAKQTTNALYRMHTAGFAHGDLTTSNILFRLSKEVLGWSDKEVYSHFGSPETEEVVSCDGRPRETNAPATLVEPIAISKFTHASLVEENILLIDFGQSYSVTSPPEDYMPGTAMNYISPETVETLGRLPDPWGSSFEKRTLWFEEDGRPRDADRLKSSESSIRGKLRSIGTEKDLKRLTRSGYKGPMLGVKMSEEEVELLGDLLEKMLRYLPEERIRIEEVVRHPWFQMELD</sequence>
<dbReference type="EMBL" id="JARKIF010000018">
    <property type="protein sequence ID" value="KAJ7619556.1"/>
    <property type="molecule type" value="Genomic_DNA"/>
</dbReference>
<evidence type="ECO:0000256" key="9">
    <source>
        <dbReference type="SAM" id="MobiDB-lite"/>
    </source>
</evidence>
<dbReference type="Proteomes" id="UP001221142">
    <property type="component" value="Unassembled WGS sequence"/>
</dbReference>
<dbReference type="InterPro" id="IPR011009">
    <property type="entry name" value="Kinase-like_dom_sf"/>
</dbReference>
<dbReference type="EC" id="2.7.11.1" evidence="1"/>
<dbReference type="InterPro" id="IPR051334">
    <property type="entry name" value="SRPK"/>
</dbReference>
<evidence type="ECO:0000313" key="11">
    <source>
        <dbReference type="EMBL" id="KAJ7619556.1"/>
    </source>
</evidence>
<evidence type="ECO:0000256" key="6">
    <source>
        <dbReference type="ARBA" id="ARBA00022840"/>
    </source>
</evidence>
<comment type="catalytic activity">
    <reaction evidence="7">
        <text>L-threonyl-[protein] + ATP = O-phospho-L-threonyl-[protein] + ADP + H(+)</text>
        <dbReference type="Rhea" id="RHEA:46608"/>
        <dbReference type="Rhea" id="RHEA-COMP:11060"/>
        <dbReference type="Rhea" id="RHEA-COMP:11605"/>
        <dbReference type="ChEBI" id="CHEBI:15378"/>
        <dbReference type="ChEBI" id="CHEBI:30013"/>
        <dbReference type="ChEBI" id="CHEBI:30616"/>
        <dbReference type="ChEBI" id="CHEBI:61977"/>
        <dbReference type="ChEBI" id="CHEBI:456216"/>
        <dbReference type="EC" id="2.7.11.1"/>
    </reaction>
</comment>
<dbReference type="PROSITE" id="PS50011">
    <property type="entry name" value="PROTEIN_KINASE_DOM"/>
    <property type="match status" value="1"/>
</dbReference>
<dbReference type="PANTHER" id="PTHR47634:SF9">
    <property type="entry name" value="PROTEIN KINASE DOMAIN-CONTAINING PROTEIN-RELATED"/>
    <property type="match status" value="1"/>
</dbReference>
<evidence type="ECO:0000256" key="1">
    <source>
        <dbReference type="ARBA" id="ARBA00012513"/>
    </source>
</evidence>
<keyword evidence="5 11" id="KW-0418">Kinase</keyword>
<organism evidence="11 12">
    <name type="scientific">Roridomyces roridus</name>
    <dbReference type="NCBI Taxonomy" id="1738132"/>
    <lineage>
        <taxon>Eukaryota</taxon>
        <taxon>Fungi</taxon>
        <taxon>Dikarya</taxon>
        <taxon>Basidiomycota</taxon>
        <taxon>Agaricomycotina</taxon>
        <taxon>Agaricomycetes</taxon>
        <taxon>Agaricomycetidae</taxon>
        <taxon>Agaricales</taxon>
        <taxon>Marasmiineae</taxon>
        <taxon>Mycenaceae</taxon>
        <taxon>Roridomyces</taxon>
    </lineage>
</organism>
<reference evidence="11" key="1">
    <citation type="submission" date="2023-03" db="EMBL/GenBank/DDBJ databases">
        <title>Massive genome expansion in bonnet fungi (Mycena s.s.) driven by repeated elements and novel gene families across ecological guilds.</title>
        <authorList>
            <consortium name="Lawrence Berkeley National Laboratory"/>
            <person name="Harder C.B."/>
            <person name="Miyauchi S."/>
            <person name="Viragh M."/>
            <person name="Kuo A."/>
            <person name="Thoen E."/>
            <person name="Andreopoulos B."/>
            <person name="Lu D."/>
            <person name="Skrede I."/>
            <person name="Drula E."/>
            <person name="Henrissat B."/>
            <person name="Morin E."/>
            <person name="Kohler A."/>
            <person name="Barry K."/>
            <person name="LaButti K."/>
            <person name="Morin E."/>
            <person name="Salamov A."/>
            <person name="Lipzen A."/>
            <person name="Mereny Z."/>
            <person name="Hegedus B."/>
            <person name="Baldrian P."/>
            <person name="Stursova M."/>
            <person name="Weitz H."/>
            <person name="Taylor A."/>
            <person name="Grigoriev I.V."/>
            <person name="Nagy L.G."/>
            <person name="Martin F."/>
            <person name="Kauserud H."/>
        </authorList>
    </citation>
    <scope>NUCLEOTIDE SEQUENCE</scope>
    <source>
        <strain evidence="11">9284</strain>
    </source>
</reference>
<keyword evidence="3" id="KW-0808">Transferase</keyword>
<comment type="caution">
    <text evidence="11">The sequence shown here is derived from an EMBL/GenBank/DDBJ whole genome shotgun (WGS) entry which is preliminary data.</text>
</comment>
<keyword evidence="2" id="KW-0723">Serine/threonine-protein kinase</keyword>
<evidence type="ECO:0000259" key="10">
    <source>
        <dbReference type="PROSITE" id="PS50011"/>
    </source>
</evidence>
<evidence type="ECO:0000256" key="8">
    <source>
        <dbReference type="ARBA" id="ARBA00048679"/>
    </source>
</evidence>
<accession>A0AAD7FH00</accession>
<dbReference type="PANTHER" id="PTHR47634">
    <property type="entry name" value="PROTEIN KINASE DOMAIN-CONTAINING PROTEIN-RELATED"/>
    <property type="match status" value="1"/>
</dbReference>
<feature type="domain" description="Protein kinase" evidence="10">
    <location>
        <begin position="97"/>
        <end position="403"/>
    </location>
</feature>
<dbReference type="Gene3D" id="1.10.510.10">
    <property type="entry name" value="Transferase(Phosphotransferase) domain 1"/>
    <property type="match status" value="2"/>
</dbReference>
<dbReference type="SMART" id="SM00220">
    <property type="entry name" value="S_TKc"/>
    <property type="match status" value="1"/>
</dbReference>
<dbReference type="AlphaFoldDB" id="A0AAD7FH00"/>
<evidence type="ECO:0000256" key="5">
    <source>
        <dbReference type="ARBA" id="ARBA00022777"/>
    </source>
</evidence>
<name>A0AAD7FH00_9AGAR</name>
<gene>
    <name evidence="11" type="ORF">FB45DRAFT_1095852</name>
</gene>
<keyword evidence="4" id="KW-0547">Nucleotide-binding</keyword>
<dbReference type="SUPFAM" id="SSF56112">
    <property type="entry name" value="Protein kinase-like (PK-like)"/>
    <property type="match status" value="1"/>
</dbReference>
<evidence type="ECO:0000256" key="3">
    <source>
        <dbReference type="ARBA" id="ARBA00022679"/>
    </source>
</evidence>
<feature type="region of interest" description="Disordered" evidence="9">
    <location>
        <begin position="30"/>
        <end position="60"/>
    </location>
</feature>
<dbReference type="Gene3D" id="3.30.200.20">
    <property type="entry name" value="Phosphorylase Kinase, domain 1"/>
    <property type="match status" value="1"/>
</dbReference>
<dbReference type="GO" id="GO:0004674">
    <property type="term" value="F:protein serine/threonine kinase activity"/>
    <property type="evidence" value="ECO:0007669"/>
    <property type="project" value="UniProtKB-KW"/>
</dbReference>
<evidence type="ECO:0000313" key="12">
    <source>
        <dbReference type="Proteomes" id="UP001221142"/>
    </source>
</evidence>
<dbReference type="GO" id="GO:0005524">
    <property type="term" value="F:ATP binding"/>
    <property type="evidence" value="ECO:0007669"/>
    <property type="project" value="UniProtKB-KW"/>
</dbReference>
<evidence type="ECO:0000256" key="7">
    <source>
        <dbReference type="ARBA" id="ARBA00047899"/>
    </source>
</evidence>
<dbReference type="GO" id="GO:0005737">
    <property type="term" value="C:cytoplasm"/>
    <property type="evidence" value="ECO:0007669"/>
    <property type="project" value="TreeGrafter"/>
</dbReference>